<dbReference type="OrthoDB" id="2955631at2"/>
<keyword evidence="2" id="KW-1133">Transmembrane helix</keyword>
<reference evidence="3 4" key="1">
    <citation type="submission" date="2017-04" db="EMBL/GenBank/DDBJ databases">
        <authorList>
            <person name="Afonso C.L."/>
            <person name="Miller P.J."/>
            <person name="Scott M.A."/>
            <person name="Spackman E."/>
            <person name="Goraichik I."/>
            <person name="Dimitrov K.M."/>
            <person name="Suarez D.L."/>
            <person name="Swayne D.E."/>
        </authorList>
    </citation>
    <scope>NUCLEOTIDE SEQUENCE [LARGE SCALE GENOMIC DNA]</scope>
    <source>
        <strain evidence="3 4">B5P</strain>
    </source>
</reference>
<evidence type="ECO:0000256" key="2">
    <source>
        <dbReference type="SAM" id="Phobius"/>
    </source>
</evidence>
<dbReference type="InterPro" id="IPR018723">
    <property type="entry name" value="DUF2254_membrane"/>
</dbReference>
<feature type="region of interest" description="Disordered" evidence="1">
    <location>
        <begin position="397"/>
        <end position="431"/>
    </location>
</feature>
<keyword evidence="2" id="KW-0812">Transmembrane</keyword>
<protein>
    <submittedName>
        <fullName evidence="3">Uncharacterized membrane protein</fullName>
    </submittedName>
</protein>
<gene>
    <name evidence="3" type="ORF">SAMN02982922_4382</name>
</gene>
<dbReference type="RefSeq" id="WP_085466081.1">
    <property type="nucleotide sequence ID" value="NZ_FXBL01000004.1"/>
</dbReference>
<sequence length="431" mass="46592">MTPRWRWLLALLTRRLWFRASIISLLSVAAALVSIVVAPYLPAGISAKIGADSVESILTIIASSMLAVTTFSLSTMVSAYSAATSNVTPRATRLLIQDTTAQNVLGTFVGSFLYSLVALITLSTGSYGERGRVVLFVVTVGVVLLIVVTLLRWIDYLLGFGRVGETTAKVEEAAERALKDRHRNHYLGGAPLTLGEPVPPDATPVFADRVGYVQHLDIAALAEAGEARKTKVWVGATPGTFVDPGRPLVWVGVPLSKDNEAAFREGYTVGEERTFDQDPRFGLSVLAEIASRALSPGINDPGTAIDVIGRTVRILSVWTAKPERDAEPEEPRFPDVFVPSLEPAEMFDDVFHPIARDGAGQAEVQIRLQKAFAALARCGDGRFRDDALRHSREALERAERALDQPSDIARVRGAAETVGSHEPMAGPRRSS</sequence>
<name>A0A1X7PKK7_9HYPH</name>
<dbReference type="Pfam" id="PF10011">
    <property type="entry name" value="DUF2254"/>
    <property type="match status" value="1"/>
</dbReference>
<evidence type="ECO:0000256" key="1">
    <source>
        <dbReference type="SAM" id="MobiDB-lite"/>
    </source>
</evidence>
<feature type="transmembrane region" description="Helical" evidence="2">
    <location>
        <begin position="57"/>
        <end position="83"/>
    </location>
</feature>
<dbReference type="Proteomes" id="UP000193083">
    <property type="component" value="Unassembled WGS sequence"/>
</dbReference>
<feature type="transmembrane region" description="Helical" evidence="2">
    <location>
        <begin position="16"/>
        <end position="37"/>
    </location>
</feature>
<feature type="transmembrane region" description="Helical" evidence="2">
    <location>
        <begin position="104"/>
        <end position="127"/>
    </location>
</feature>
<dbReference type="AlphaFoldDB" id="A0A1X7PKK7"/>
<proteinExistence type="predicted"/>
<keyword evidence="2" id="KW-0472">Membrane</keyword>
<accession>A0A1X7PKK7</accession>
<keyword evidence="4" id="KW-1185">Reference proteome</keyword>
<feature type="transmembrane region" description="Helical" evidence="2">
    <location>
        <begin position="133"/>
        <end position="154"/>
    </location>
</feature>
<evidence type="ECO:0000313" key="4">
    <source>
        <dbReference type="Proteomes" id="UP000193083"/>
    </source>
</evidence>
<evidence type="ECO:0000313" key="3">
    <source>
        <dbReference type="EMBL" id="SMH51293.1"/>
    </source>
</evidence>
<organism evidence="3 4">
    <name type="scientific">Mesorhizobium australicum</name>
    <dbReference type="NCBI Taxonomy" id="536018"/>
    <lineage>
        <taxon>Bacteria</taxon>
        <taxon>Pseudomonadati</taxon>
        <taxon>Pseudomonadota</taxon>
        <taxon>Alphaproteobacteria</taxon>
        <taxon>Hyphomicrobiales</taxon>
        <taxon>Phyllobacteriaceae</taxon>
        <taxon>Mesorhizobium</taxon>
    </lineage>
</organism>
<dbReference type="EMBL" id="FXBL01000004">
    <property type="protein sequence ID" value="SMH51293.1"/>
    <property type="molecule type" value="Genomic_DNA"/>
</dbReference>